<feature type="transmembrane region" description="Helical" evidence="8">
    <location>
        <begin position="192"/>
        <end position="210"/>
    </location>
</feature>
<keyword evidence="3" id="KW-0813">Transport</keyword>
<feature type="transmembrane region" description="Helical" evidence="8">
    <location>
        <begin position="360"/>
        <end position="380"/>
    </location>
</feature>
<keyword evidence="5 8" id="KW-1133">Transmembrane helix</keyword>
<dbReference type="KEGG" id="peu:105114312"/>
<dbReference type="GeneID" id="105114312"/>
<evidence type="ECO:0000256" key="8">
    <source>
        <dbReference type="SAM" id="Phobius"/>
    </source>
</evidence>
<keyword evidence="4 8" id="KW-0812">Transmembrane</keyword>
<feature type="transmembrane region" description="Helical" evidence="8">
    <location>
        <begin position="216"/>
        <end position="234"/>
    </location>
</feature>
<feature type="transmembrane region" description="Helical" evidence="8">
    <location>
        <begin position="304"/>
        <end position="324"/>
    </location>
</feature>
<evidence type="ECO:0000256" key="2">
    <source>
        <dbReference type="ARBA" id="ARBA00006690"/>
    </source>
</evidence>
<dbReference type="PANTHER" id="PTHR31326:SF3">
    <property type="entry name" value="PROTEIN CLT3, CHLOROPLASTIC"/>
    <property type="match status" value="1"/>
</dbReference>
<dbReference type="Pfam" id="PF08627">
    <property type="entry name" value="CRT-like"/>
    <property type="match status" value="2"/>
</dbReference>
<evidence type="ECO:0000256" key="7">
    <source>
        <dbReference type="SAM" id="MobiDB-lite"/>
    </source>
</evidence>
<evidence type="ECO:0000256" key="6">
    <source>
        <dbReference type="ARBA" id="ARBA00023136"/>
    </source>
</evidence>
<dbReference type="Proteomes" id="UP000694918">
    <property type="component" value="Unplaced"/>
</dbReference>
<dbReference type="RefSeq" id="XP_011009129.1">
    <property type="nucleotide sequence ID" value="XM_011010827.1"/>
</dbReference>
<name>A0AAJ6TE40_POPEU</name>
<feature type="transmembrane region" description="Helical" evidence="8">
    <location>
        <begin position="153"/>
        <end position="171"/>
    </location>
</feature>
<sequence>MTSCFRRLTTGPTPPSGPAQSRNRSTADILSLPLKRISIDQQPGIVLRSSRQYSRSFMIEAVGPGDRSGGGNEAEKAGPCSCLVGDQTVGGVVESIDRTVEINGKRTISGSDSRSKEDRTVEVAVAAAVTVVLGVGNRVLYKLALLPLKHYPFFLAQLATFGYVIVYFTILHIRHRAGIVTDEMLSMPKAPYILVGLLEALGAATGMAAGGIMSHYYLMIFHLIVILCYIKTMLFHQLQGGSVDLFVINSYGSAFQALFVCLLLPFMSKLWGIPFSQLPNYLKDGAVCFLNIGSLSSGCDGAPLLPLLFVIVNMGFNISLLHLLKISSAVVSCLASTFSVPIAVYVFTLPLPYLGVASSLPTGFVAGAIVLVLGLLIYAWTPSR</sequence>
<dbReference type="InterPro" id="IPR013936">
    <property type="entry name" value="CRT-like"/>
</dbReference>
<evidence type="ECO:0000256" key="3">
    <source>
        <dbReference type="ARBA" id="ARBA00022448"/>
    </source>
</evidence>
<comment type="subcellular location">
    <subcellularLocation>
        <location evidence="1">Membrane</location>
        <topology evidence="1">Multi-pass membrane protein</topology>
    </subcellularLocation>
</comment>
<dbReference type="AlphaFoldDB" id="A0AAJ6TE40"/>
<feature type="transmembrane region" description="Helical" evidence="8">
    <location>
        <begin position="123"/>
        <end position="141"/>
    </location>
</feature>
<comment type="similarity">
    <text evidence="2">Belongs to the CRT-like transporter family.</text>
</comment>
<evidence type="ECO:0000256" key="4">
    <source>
        <dbReference type="ARBA" id="ARBA00022692"/>
    </source>
</evidence>
<dbReference type="GO" id="GO:0016020">
    <property type="term" value="C:membrane"/>
    <property type="evidence" value="ECO:0007669"/>
    <property type="project" value="UniProtKB-SubCell"/>
</dbReference>
<feature type="transmembrane region" description="Helical" evidence="8">
    <location>
        <begin position="246"/>
        <end position="267"/>
    </location>
</feature>
<feature type="region of interest" description="Disordered" evidence="7">
    <location>
        <begin position="1"/>
        <end position="25"/>
    </location>
</feature>
<reference evidence="10" key="1">
    <citation type="submission" date="2025-08" db="UniProtKB">
        <authorList>
            <consortium name="RefSeq"/>
        </authorList>
    </citation>
    <scope>IDENTIFICATION</scope>
</reference>
<evidence type="ECO:0000256" key="1">
    <source>
        <dbReference type="ARBA" id="ARBA00004141"/>
    </source>
</evidence>
<protein>
    <submittedName>
        <fullName evidence="10">Uncharacterized protein LOC105114312</fullName>
    </submittedName>
</protein>
<evidence type="ECO:0000313" key="10">
    <source>
        <dbReference type="RefSeq" id="XP_011009129.1"/>
    </source>
</evidence>
<organism evidence="9 10">
    <name type="scientific">Populus euphratica</name>
    <name type="common">Euphrates poplar</name>
    <dbReference type="NCBI Taxonomy" id="75702"/>
    <lineage>
        <taxon>Eukaryota</taxon>
        <taxon>Viridiplantae</taxon>
        <taxon>Streptophyta</taxon>
        <taxon>Embryophyta</taxon>
        <taxon>Tracheophyta</taxon>
        <taxon>Spermatophyta</taxon>
        <taxon>Magnoliopsida</taxon>
        <taxon>eudicotyledons</taxon>
        <taxon>Gunneridae</taxon>
        <taxon>Pentapetalae</taxon>
        <taxon>rosids</taxon>
        <taxon>fabids</taxon>
        <taxon>Malpighiales</taxon>
        <taxon>Salicaceae</taxon>
        <taxon>Saliceae</taxon>
        <taxon>Populus</taxon>
    </lineage>
</organism>
<accession>A0AAJ6TE40</accession>
<keyword evidence="6 8" id="KW-0472">Membrane</keyword>
<keyword evidence="9" id="KW-1185">Reference proteome</keyword>
<proteinExistence type="inferred from homology"/>
<feature type="transmembrane region" description="Helical" evidence="8">
    <location>
        <begin position="329"/>
        <end position="348"/>
    </location>
</feature>
<evidence type="ECO:0000313" key="9">
    <source>
        <dbReference type="Proteomes" id="UP000694918"/>
    </source>
</evidence>
<gene>
    <name evidence="10" type="primary">LOC105114312</name>
</gene>
<dbReference type="PANTHER" id="PTHR31326">
    <property type="entry name" value="PROTEIN CLT2, CHLOROPLASTIC"/>
    <property type="match status" value="1"/>
</dbReference>
<evidence type="ECO:0000256" key="5">
    <source>
        <dbReference type="ARBA" id="ARBA00022989"/>
    </source>
</evidence>